<dbReference type="HOGENOM" id="CLU_041277_0_0_11"/>
<evidence type="ECO:0000256" key="1">
    <source>
        <dbReference type="SAM" id="MobiDB-lite"/>
    </source>
</evidence>
<feature type="region of interest" description="Disordered" evidence="1">
    <location>
        <begin position="248"/>
        <end position="292"/>
    </location>
</feature>
<dbReference type="RefSeq" id="WP_012378820.1">
    <property type="nucleotide sequence ID" value="NC_010572.1"/>
</dbReference>
<dbReference type="AlphaFoldDB" id="B1VYS6"/>
<accession>B1VYS6</accession>
<feature type="transmembrane region" description="Helical" evidence="2">
    <location>
        <begin position="390"/>
        <end position="409"/>
    </location>
</feature>
<feature type="compositionally biased region" description="Basic and acidic residues" evidence="1">
    <location>
        <begin position="255"/>
        <end position="292"/>
    </location>
</feature>
<keyword evidence="2" id="KW-1133">Transmembrane helix</keyword>
<protein>
    <recommendedName>
        <fullName evidence="5">Integral membrane protein</fullName>
    </recommendedName>
</protein>
<keyword evidence="2" id="KW-0472">Membrane</keyword>
<feature type="transmembrane region" description="Helical" evidence="2">
    <location>
        <begin position="23"/>
        <end position="41"/>
    </location>
</feature>
<feature type="transmembrane region" description="Helical" evidence="2">
    <location>
        <begin position="181"/>
        <end position="208"/>
    </location>
</feature>
<gene>
    <name evidence="3" type="ordered locus">SGR_1852</name>
</gene>
<feature type="transmembrane region" description="Helical" evidence="2">
    <location>
        <begin position="152"/>
        <end position="169"/>
    </location>
</feature>
<feature type="transmembrane region" description="Helical" evidence="2">
    <location>
        <begin position="359"/>
        <end position="378"/>
    </location>
</feature>
<keyword evidence="2" id="KW-0812">Transmembrane</keyword>
<reference evidence="4" key="1">
    <citation type="journal article" date="2008" name="J. Bacteriol.">
        <title>Genome sequence of the streptomycin-producing microorganism Streptomyces griseus IFO 13350.</title>
        <authorList>
            <person name="Ohnishi Y."/>
            <person name="Ishikawa J."/>
            <person name="Hara H."/>
            <person name="Suzuki H."/>
            <person name="Ikenoya M."/>
            <person name="Ikeda H."/>
            <person name="Yamashita A."/>
            <person name="Hattori M."/>
            <person name="Horinouchi S."/>
        </authorList>
    </citation>
    <scope>NUCLEOTIDE SEQUENCE [LARGE SCALE GENOMIC DNA]</scope>
    <source>
        <strain evidence="4">JCM 4626 / NBRC 13350</strain>
    </source>
</reference>
<feature type="transmembrane region" description="Helical" evidence="2">
    <location>
        <begin position="47"/>
        <end position="64"/>
    </location>
</feature>
<dbReference type="EMBL" id="AP009493">
    <property type="protein sequence ID" value="BAG18681.1"/>
    <property type="molecule type" value="Genomic_DNA"/>
</dbReference>
<dbReference type="KEGG" id="sgr:SGR_1852"/>
<organism evidence="3 4">
    <name type="scientific">Streptomyces griseus subsp. griseus (strain JCM 4626 / CBS 651.72 / NBRC 13350 / KCC S-0626 / ISP 5235)</name>
    <dbReference type="NCBI Taxonomy" id="455632"/>
    <lineage>
        <taxon>Bacteria</taxon>
        <taxon>Bacillati</taxon>
        <taxon>Actinomycetota</taxon>
        <taxon>Actinomycetes</taxon>
        <taxon>Kitasatosporales</taxon>
        <taxon>Streptomycetaceae</taxon>
        <taxon>Streptomyces</taxon>
    </lineage>
</organism>
<dbReference type="PATRIC" id="fig|455632.4.peg.1885"/>
<evidence type="ECO:0008006" key="5">
    <source>
        <dbReference type="Google" id="ProtNLM"/>
    </source>
</evidence>
<name>B1VYS6_STRGG</name>
<proteinExistence type="predicted"/>
<feature type="transmembrane region" description="Helical" evidence="2">
    <location>
        <begin position="296"/>
        <end position="317"/>
    </location>
</feature>
<dbReference type="eggNOG" id="ENOG5031JHI">
    <property type="taxonomic scope" value="Bacteria"/>
</dbReference>
<feature type="transmembrane region" description="Helical" evidence="2">
    <location>
        <begin position="228"/>
        <end position="244"/>
    </location>
</feature>
<evidence type="ECO:0000313" key="3">
    <source>
        <dbReference type="EMBL" id="BAG18681.1"/>
    </source>
</evidence>
<feature type="transmembrane region" description="Helical" evidence="2">
    <location>
        <begin position="71"/>
        <end position="90"/>
    </location>
</feature>
<dbReference type="Proteomes" id="UP000001685">
    <property type="component" value="Chromosome"/>
</dbReference>
<sequence>MATTTPLTPPDQHREPPPRLGGALWWALCATAALGLAVFSALGPHRVWGAAAALGYLAAALLTARGRSPRIAGAVALAGAVPLPLLWLLAVDLAQLEARVVARSAGLLLAEGTPYLQHPVAPEDFNPYLPGMAVFGLPEALAGPGPFTDPRLWMGAAFLGALAFALPAGDRSAPLRWIAACPLVALPLAVGGVDLPVAGLMCLGLALAGRGRAGAAGLALGAAAALKWTAWPAIPVALALLAAASRSTSAGRPADGGEGRGDSRRPAVRREGRGDSRRPAVRREGLGGSRRPADRAAARCGLVALLTAAALVLPAALRDPGAFRAHVVDFPLGLTDAVSSAASPLPGHLLATHVPGGRTLALLLLGVSALLVALSLLLRPPATASDAAARLALGLLLAIAFMPASRFGYLVHPLVLAVWAAARQTPGHPLLVRVGKQVSR</sequence>
<evidence type="ECO:0000256" key="2">
    <source>
        <dbReference type="SAM" id="Phobius"/>
    </source>
</evidence>
<evidence type="ECO:0000313" key="4">
    <source>
        <dbReference type="Proteomes" id="UP000001685"/>
    </source>
</evidence>